<dbReference type="Proteomes" id="UP001190700">
    <property type="component" value="Unassembled WGS sequence"/>
</dbReference>
<dbReference type="Pfam" id="PF13424">
    <property type="entry name" value="TPR_12"/>
    <property type="match status" value="6"/>
</dbReference>
<dbReference type="AlphaFoldDB" id="A0AAE0GFZ3"/>
<feature type="signal peptide" evidence="5">
    <location>
        <begin position="1"/>
        <end position="24"/>
    </location>
</feature>
<organism evidence="6 7">
    <name type="scientific">Cymbomonas tetramitiformis</name>
    <dbReference type="NCBI Taxonomy" id="36881"/>
    <lineage>
        <taxon>Eukaryota</taxon>
        <taxon>Viridiplantae</taxon>
        <taxon>Chlorophyta</taxon>
        <taxon>Pyramimonadophyceae</taxon>
        <taxon>Pyramimonadales</taxon>
        <taxon>Pyramimonadaceae</taxon>
        <taxon>Cymbomonas</taxon>
    </lineage>
</organism>
<evidence type="ECO:0000256" key="3">
    <source>
        <dbReference type="PROSITE-ProRule" id="PRU00339"/>
    </source>
</evidence>
<dbReference type="PANTHER" id="PTHR45641">
    <property type="entry name" value="TETRATRICOPEPTIDE REPEAT PROTEIN (AFU_ORTHOLOGUE AFUA_6G03870)"/>
    <property type="match status" value="1"/>
</dbReference>
<reference evidence="6 7" key="1">
    <citation type="journal article" date="2015" name="Genome Biol. Evol.">
        <title>Comparative Genomics of a Bacterivorous Green Alga Reveals Evolutionary Causalities and Consequences of Phago-Mixotrophic Mode of Nutrition.</title>
        <authorList>
            <person name="Burns J.A."/>
            <person name="Paasch A."/>
            <person name="Narechania A."/>
            <person name="Kim E."/>
        </authorList>
    </citation>
    <scope>NUCLEOTIDE SEQUENCE [LARGE SCALE GENOMIC DNA]</scope>
    <source>
        <strain evidence="6 7">PLY_AMNH</strain>
    </source>
</reference>
<dbReference type="SMART" id="SM00028">
    <property type="entry name" value="TPR"/>
    <property type="match status" value="12"/>
</dbReference>
<protein>
    <submittedName>
        <fullName evidence="6">Uncharacterized protein</fullName>
    </submittedName>
</protein>
<keyword evidence="1" id="KW-0677">Repeat</keyword>
<evidence type="ECO:0000313" key="6">
    <source>
        <dbReference type="EMBL" id="KAK3277215.1"/>
    </source>
</evidence>
<dbReference type="PANTHER" id="PTHR45641:SF19">
    <property type="entry name" value="NEPHROCYSTIN-3"/>
    <property type="match status" value="1"/>
</dbReference>
<evidence type="ECO:0000256" key="5">
    <source>
        <dbReference type="SAM" id="SignalP"/>
    </source>
</evidence>
<feature type="region of interest" description="Disordered" evidence="4">
    <location>
        <begin position="487"/>
        <end position="525"/>
    </location>
</feature>
<gene>
    <name evidence="6" type="ORF">CYMTET_14773</name>
</gene>
<sequence length="1028" mass="112073">MALQSTGLLLHLLCFILTFMDVFASEDQKVIEPSSSEQDLPLLQVPCCQEDALLECARSASELPLNSGAPLRVALITQVTEHIAAYARYSAAVNKAFATTFGHTFIVAEALDGERPTPENMDPRFGKVLLLYNLIQSGDYDYVVWLDADAVFVDFSHDTVGALIAAHMGERHPGMHLVVCREPADVSEPSVVNSGTIVLRSSAWSLDFLSEWWNHTDAQDAQAADQRVFDRLWARNVGGVKQHAMLLPSTAFNSEALFFDGLAAHNGGPPPVLHLMGAPSSARLAVFREMVRRLCACGGLGLQECAAATDADGVEAVETCEECRWPRSCGGREPGRTHMDWLVAAYMRGLETYLEENSGTEEGVSARRLLARTIVHTGRQDVTQGERALALLKAAVVAGEQTLGQHHPLMVQVMTDLGILLSDLGRYEEALGYHNRSIEIKQLNLPKGHVLLAKSYTNVGALLTQIGRYADAAEFHRQSLGIMARAMGSERDPAAERTPSEPGEAEEDSCGAGCSEREDEAARLRRDSPESILLARAVNNMGALLGRLGRFEEAEAHHLRAVRLLEESLGAEHPLVAKALANAAALLQKRGDVQGAEQAWLLAERGLAIRTASYGENHTEVAEALTLMGMLLVDQGKLEEAVHMHGRAYTIWRAAYGPVHPQVAIARSNLAECHVRAGDYEQALKLRKSCLEMEEQLLGRDHPQVASSLSNLGLVLYNLGRLQEAEAALERAVRIWDSAMGGDHINAAAGLNNLAQVCSRLGKHEAALGYYRRSFALREAAFGRNHPRSAESMSNIAVLLEDMGEYERAEEVCNEALRAREAVAIEAGSKGDTMVNVAVSLGNYAALLQRRGELDIALTHSMRALEVLRAHLGKEHPQVGTAENNAAEILKAVGKVRDAEVLYRSAIDTWQASLGPSHINVAIAMGSLGQLLANSDQDAEAERYFLKAERIFEESLEGGTAPAYGSLLNNLAILLHQTRRTEEAIPKMLKAAEFREKLLGKEHPDSATTRKRLATLMEIAAKKKRAKQ</sequence>
<dbReference type="Pfam" id="PF13374">
    <property type="entry name" value="TPR_10"/>
    <property type="match status" value="3"/>
</dbReference>
<name>A0AAE0GFZ3_9CHLO</name>
<dbReference type="InterPro" id="IPR029044">
    <property type="entry name" value="Nucleotide-diphossugar_trans"/>
</dbReference>
<evidence type="ECO:0000256" key="4">
    <source>
        <dbReference type="SAM" id="MobiDB-lite"/>
    </source>
</evidence>
<dbReference type="SUPFAM" id="SSF48452">
    <property type="entry name" value="TPR-like"/>
    <property type="match status" value="4"/>
</dbReference>
<keyword evidence="7" id="KW-1185">Reference proteome</keyword>
<dbReference type="SUPFAM" id="SSF53448">
    <property type="entry name" value="Nucleotide-diphospho-sugar transferases"/>
    <property type="match status" value="1"/>
</dbReference>
<comment type="caution">
    <text evidence="6">The sequence shown here is derived from an EMBL/GenBank/DDBJ whole genome shotgun (WGS) entry which is preliminary data.</text>
</comment>
<dbReference type="EMBL" id="LGRX02006214">
    <property type="protein sequence ID" value="KAK3277215.1"/>
    <property type="molecule type" value="Genomic_DNA"/>
</dbReference>
<dbReference type="InterPro" id="IPR011990">
    <property type="entry name" value="TPR-like_helical_dom_sf"/>
</dbReference>
<accession>A0AAE0GFZ3</accession>
<evidence type="ECO:0000313" key="7">
    <source>
        <dbReference type="Proteomes" id="UP001190700"/>
    </source>
</evidence>
<keyword evidence="2 3" id="KW-0802">TPR repeat</keyword>
<feature type="repeat" description="TPR" evidence="3">
    <location>
        <begin position="411"/>
        <end position="444"/>
    </location>
</feature>
<proteinExistence type="predicted"/>
<evidence type="ECO:0000256" key="1">
    <source>
        <dbReference type="ARBA" id="ARBA00022737"/>
    </source>
</evidence>
<keyword evidence="5" id="KW-0732">Signal</keyword>
<dbReference type="Gene3D" id="1.25.40.10">
    <property type="entry name" value="Tetratricopeptide repeat domain"/>
    <property type="match status" value="5"/>
</dbReference>
<dbReference type="Gene3D" id="3.90.550.10">
    <property type="entry name" value="Spore Coat Polysaccharide Biosynthesis Protein SpsA, Chain A"/>
    <property type="match status" value="1"/>
</dbReference>
<feature type="compositionally biased region" description="Basic and acidic residues" evidence="4">
    <location>
        <begin position="488"/>
        <end position="499"/>
    </location>
</feature>
<dbReference type="PROSITE" id="PS50005">
    <property type="entry name" value="TPR"/>
    <property type="match status" value="2"/>
</dbReference>
<evidence type="ECO:0000256" key="2">
    <source>
        <dbReference type="ARBA" id="ARBA00022803"/>
    </source>
</evidence>
<feature type="chain" id="PRO_5041936455" evidence="5">
    <location>
        <begin position="25"/>
        <end position="1028"/>
    </location>
</feature>
<feature type="repeat" description="TPR" evidence="3">
    <location>
        <begin position="706"/>
        <end position="739"/>
    </location>
</feature>
<dbReference type="InterPro" id="IPR019734">
    <property type="entry name" value="TPR_rpt"/>
</dbReference>